<accession>A0A448X2M8</accession>
<keyword evidence="2" id="KW-1185">Reference proteome</keyword>
<evidence type="ECO:0000313" key="2">
    <source>
        <dbReference type="Proteomes" id="UP000784294"/>
    </source>
</evidence>
<sequence>MKLCQTSFPSSSVTSVTHLLVAIFAKSIASRVTVPMHPKHTVNRDRRNWRRVFTPNEIHAKTGDAAL</sequence>
<dbReference type="AlphaFoldDB" id="A0A448X2M8"/>
<dbReference type="Proteomes" id="UP000784294">
    <property type="component" value="Unassembled WGS sequence"/>
</dbReference>
<reference evidence="1" key="1">
    <citation type="submission" date="2018-11" db="EMBL/GenBank/DDBJ databases">
        <authorList>
            <consortium name="Pathogen Informatics"/>
        </authorList>
    </citation>
    <scope>NUCLEOTIDE SEQUENCE</scope>
</reference>
<protein>
    <submittedName>
        <fullName evidence="1">Uncharacterized protein</fullName>
    </submittedName>
</protein>
<proteinExistence type="predicted"/>
<name>A0A448X2M8_9PLAT</name>
<gene>
    <name evidence="1" type="ORF">PXEA_LOCUS19801</name>
</gene>
<evidence type="ECO:0000313" key="1">
    <source>
        <dbReference type="EMBL" id="VEL26361.1"/>
    </source>
</evidence>
<dbReference type="EMBL" id="CAAALY010079765">
    <property type="protein sequence ID" value="VEL26361.1"/>
    <property type="molecule type" value="Genomic_DNA"/>
</dbReference>
<organism evidence="1 2">
    <name type="scientific">Protopolystoma xenopodis</name>
    <dbReference type="NCBI Taxonomy" id="117903"/>
    <lineage>
        <taxon>Eukaryota</taxon>
        <taxon>Metazoa</taxon>
        <taxon>Spiralia</taxon>
        <taxon>Lophotrochozoa</taxon>
        <taxon>Platyhelminthes</taxon>
        <taxon>Monogenea</taxon>
        <taxon>Polyopisthocotylea</taxon>
        <taxon>Polystomatidea</taxon>
        <taxon>Polystomatidae</taxon>
        <taxon>Protopolystoma</taxon>
    </lineage>
</organism>
<comment type="caution">
    <text evidence="1">The sequence shown here is derived from an EMBL/GenBank/DDBJ whole genome shotgun (WGS) entry which is preliminary data.</text>
</comment>